<feature type="region of interest" description="Disordered" evidence="3">
    <location>
        <begin position="23"/>
        <end position="42"/>
    </location>
</feature>
<comment type="similarity">
    <text evidence="1">Belongs to the SPT2 family.</text>
</comment>
<proteinExistence type="inferred from homology"/>
<dbReference type="STRING" id="4540.A0A3L6RUE3"/>
<dbReference type="PANTHER" id="PTHR22691">
    <property type="entry name" value="YEAST SPT2-RELATED"/>
    <property type="match status" value="1"/>
</dbReference>
<dbReference type="Pfam" id="PF08243">
    <property type="entry name" value="SPT2"/>
    <property type="match status" value="1"/>
</dbReference>
<dbReference type="GO" id="GO:0006334">
    <property type="term" value="P:nucleosome assembly"/>
    <property type="evidence" value="ECO:0007669"/>
    <property type="project" value="TreeGrafter"/>
</dbReference>
<reference evidence="5" key="1">
    <citation type="journal article" date="2019" name="Nat. Commun.">
        <title>The genome of broomcorn millet.</title>
        <authorList>
            <person name="Zou C."/>
            <person name="Miki D."/>
            <person name="Li D."/>
            <person name="Tang Q."/>
            <person name="Xiao L."/>
            <person name="Rajput S."/>
            <person name="Deng P."/>
            <person name="Jia W."/>
            <person name="Huang R."/>
            <person name="Zhang M."/>
            <person name="Sun Y."/>
            <person name="Hu J."/>
            <person name="Fu X."/>
            <person name="Schnable P.S."/>
            <person name="Li F."/>
            <person name="Zhang H."/>
            <person name="Feng B."/>
            <person name="Zhu X."/>
            <person name="Liu R."/>
            <person name="Schnable J.C."/>
            <person name="Zhu J.-K."/>
            <person name="Zhang H."/>
        </authorList>
    </citation>
    <scope>NUCLEOTIDE SEQUENCE [LARGE SCALE GENOMIC DNA]</scope>
</reference>
<feature type="region of interest" description="Disordered" evidence="3">
    <location>
        <begin position="387"/>
        <end position="442"/>
    </location>
</feature>
<feature type="region of interest" description="Disordered" evidence="3">
    <location>
        <begin position="658"/>
        <end position="677"/>
    </location>
</feature>
<feature type="region of interest" description="Disordered" evidence="3">
    <location>
        <begin position="561"/>
        <end position="580"/>
    </location>
</feature>
<accession>A0A3L6RUE3</accession>
<dbReference type="GO" id="GO:0006360">
    <property type="term" value="P:transcription by RNA polymerase I"/>
    <property type="evidence" value="ECO:0007669"/>
    <property type="project" value="TreeGrafter"/>
</dbReference>
<dbReference type="PANTHER" id="PTHR22691:SF8">
    <property type="entry name" value="PROTEIN SPT2 HOMOLOG"/>
    <property type="match status" value="1"/>
</dbReference>
<evidence type="ECO:0000256" key="3">
    <source>
        <dbReference type="SAM" id="MobiDB-lite"/>
    </source>
</evidence>
<feature type="region of interest" description="Disordered" evidence="3">
    <location>
        <begin position="250"/>
        <end position="292"/>
    </location>
</feature>
<dbReference type="EMBL" id="PQIB02000007">
    <property type="protein sequence ID" value="RLN09050.1"/>
    <property type="molecule type" value="Genomic_DNA"/>
</dbReference>
<feature type="compositionally biased region" description="Basic and acidic residues" evidence="3">
    <location>
        <begin position="84"/>
        <end position="93"/>
    </location>
</feature>
<evidence type="ECO:0000256" key="2">
    <source>
        <dbReference type="ARBA" id="ARBA00023054"/>
    </source>
</evidence>
<feature type="region of interest" description="Disordered" evidence="3">
    <location>
        <begin position="475"/>
        <end position="551"/>
    </location>
</feature>
<comment type="caution">
    <text evidence="4">The sequence shown here is derived from an EMBL/GenBank/DDBJ whole genome shotgun (WGS) entry which is preliminary data.</text>
</comment>
<dbReference type="GO" id="GO:0005730">
    <property type="term" value="C:nucleolus"/>
    <property type="evidence" value="ECO:0007669"/>
    <property type="project" value="TreeGrafter"/>
</dbReference>
<evidence type="ECO:0000256" key="1">
    <source>
        <dbReference type="ARBA" id="ARBA00006461"/>
    </source>
</evidence>
<evidence type="ECO:0000313" key="4">
    <source>
        <dbReference type="EMBL" id="RLN09050.1"/>
    </source>
</evidence>
<gene>
    <name evidence="4" type="ORF">C2845_PM11G31000</name>
</gene>
<feature type="compositionally biased region" description="Acidic residues" evidence="3">
    <location>
        <begin position="266"/>
        <end position="289"/>
    </location>
</feature>
<dbReference type="AlphaFoldDB" id="A0A3L6RUE3"/>
<evidence type="ECO:0000313" key="5">
    <source>
        <dbReference type="Proteomes" id="UP000275267"/>
    </source>
</evidence>
<keyword evidence="5" id="KW-1185">Reference proteome</keyword>
<dbReference type="SMART" id="SM00784">
    <property type="entry name" value="SPT2"/>
    <property type="match status" value="1"/>
</dbReference>
<dbReference type="OrthoDB" id="6259853at2759"/>
<protein>
    <recommendedName>
        <fullName evidence="6">Protein SPT2 homolog</fullName>
    </recommendedName>
</protein>
<dbReference type="GO" id="GO:0003677">
    <property type="term" value="F:DNA binding"/>
    <property type="evidence" value="ECO:0007669"/>
    <property type="project" value="TreeGrafter"/>
</dbReference>
<organism evidence="4 5">
    <name type="scientific">Panicum miliaceum</name>
    <name type="common">Proso millet</name>
    <name type="synonym">Broomcorn millet</name>
    <dbReference type="NCBI Taxonomy" id="4540"/>
    <lineage>
        <taxon>Eukaryota</taxon>
        <taxon>Viridiplantae</taxon>
        <taxon>Streptophyta</taxon>
        <taxon>Embryophyta</taxon>
        <taxon>Tracheophyta</taxon>
        <taxon>Spermatophyta</taxon>
        <taxon>Magnoliopsida</taxon>
        <taxon>Liliopsida</taxon>
        <taxon>Poales</taxon>
        <taxon>Poaceae</taxon>
        <taxon>PACMAD clade</taxon>
        <taxon>Panicoideae</taxon>
        <taxon>Panicodae</taxon>
        <taxon>Paniceae</taxon>
        <taxon>Panicinae</taxon>
        <taxon>Panicum</taxon>
        <taxon>Panicum sect. Panicum</taxon>
    </lineage>
</organism>
<dbReference type="InterPro" id="IPR013256">
    <property type="entry name" value="Chromatin_SPT2"/>
</dbReference>
<feature type="compositionally biased region" description="Basic and acidic residues" evidence="3">
    <location>
        <begin position="569"/>
        <end position="580"/>
    </location>
</feature>
<dbReference type="GO" id="GO:0042393">
    <property type="term" value="F:histone binding"/>
    <property type="evidence" value="ECO:0007669"/>
    <property type="project" value="TreeGrafter"/>
</dbReference>
<feature type="region of interest" description="Disordered" evidence="3">
    <location>
        <begin position="73"/>
        <end position="154"/>
    </location>
</feature>
<evidence type="ECO:0008006" key="6">
    <source>
        <dbReference type="Google" id="ProtNLM"/>
    </source>
</evidence>
<name>A0A3L6RUE3_PANMI</name>
<feature type="compositionally biased region" description="Basic residues" evidence="3">
    <location>
        <begin position="666"/>
        <end position="677"/>
    </location>
</feature>
<sequence>MDPSDLTIRDFLQHTDPLLLRRSFQSPNSPAHDGLGARDRQGLPVFTGRLGLQGGSDRIIIMWPAARVGGERLARAETSAGVAPRDREVEASRDMIPARARLQQPSPSRGRPGTSEQGGRGAGGDPSAYRRAGRGGGSEMREAAQGRAPARTRVEDAGGYIYQEGSLPPPTRAGPVILPDRAISSEGRAPRDDNENTAAATAVGDRPRRIVDYVAGSLRGAPASPSLEQLEDEYCDQDYDDLGDFIVYSDDEDDELSKHKHQRQEELEDGMEEEVEEEVEPVEEVEEEAAPVGQQAILSLREQLKEEIRRKNAAMAPGTCKARCSSSVNQMILPPAKDGYGTFFGPSKPVLARRVIEEGCSSFMKERENVSSREKRKVDALRENRDYSSLFSDDADTAQPTKEQPDNRTPLLPKSESHVRGGAMNSAGLGTAPSGQPAGLSSKCNASFQARVHSKAGSLAKDSLADRKRMIVAGINGSNLPNMKKTPGLNPSSNSRKLQPSVQSKRPQASVPGQRQQQPASQGKRMQQQLQSPRLQGNGHQLSLQGRPNGSVQRQRIVQNGSAQLHGGLKSEKKRLDPGLKLKVSRPMDKRAVKRKSDDGMGKYSSMIRKIFNYDPKKFIDGDEDDRNMEVGFASIEKEERRSAALARKEDQEQLQLIQEEERRERGMKKKKLAHRE</sequence>
<feature type="compositionally biased region" description="Polar residues" evidence="3">
    <location>
        <begin position="489"/>
        <end position="551"/>
    </location>
</feature>
<dbReference type="Proteomes" id="UP000275267">
    <property type="component" value="Unassembled WGS sequence"/>
</dbReference>
<keyword evidence="2" id="KW-0175">Coiled coil</keyword>